<evidence type="ECO:0000313" key="7">
    <source>
        <dbReference type="Proteomes" id="UP000005220"/>
    </source>
</evidence>
<dbReference type="GO" id="GO:0000329">
    <property type="term" value="C:fungal-type vacuole membrane"/>
    <property type="evidence" value="ECO:0007669"/>
    <property type="project" value="EnsemblFungi"/>
</dbReference>
<dbReference type="GO" id="GO:0043813">
    <property type="term" value="F:phosphatidylinositol-3,5-bisphosphate 5-phosphatase activity"/>
    <property type="evidence" value="ECO:0007669"/>
    <property type="project" value="EnsemblFungi"/>
</dbReference>
<evidence type="ECO:0000256" key="4">
    <source>
        <dbReference type="SAM" id="MobiDB-lite"/>
    </source>
</evidence>
<feature type="compositionally biased region" description="Pro residues" evidence="4">
    <location>
        <begin position="1"/>
        <end position="10"/>
    </location>
</feature>
<dbReference type="AlphaFoldDB" id="H2APJ2"/>
<dbReference type="PANTHER" id="PTHR45738">
    <property type="entry name" value="POLYPHOSPHOINOSITIDE PHOSPHATASE"/>
    <property type="match status" value="1"/>
</dbReference>
<dbReference type="GO" id="GO:0012505">
    <property type="term" value="C:endomembrane system"/>
    <property type="evidence" value="ECO:0007669"/>
    <property type="project" value="UniProtKB-SubCell"/>
</dbReference>
<dbReference type="HOGENOM" id="CLU_003016_0_1_1"/>
<sequence>MSSSTPPPPVLTEDIGSADNNVKINDNEGSTTSLNSNNNNNIPKIHPLAISPDKQRKTTKFVLSKYTIYQTKERMYIVGSNKRETMFRILEIDLTVPQDELSLLEDNVFFTRSEIMEVLSGLEEASEEGLRKILTCYGLLGFIKFTGCYYLLVVTKYSQVAVIGGHSCYHIDGTDLVPLSNNYKVPDKYSIEAKLMLTCQNLDLSKTFYFSYTYDLTNNLQTNILREKLKAVGKDDISIPIGIPNYNEMYIWNNYLLEPIFKCFNAVYDWFQCIIHGFIDQVNVSVMSKSVYITLIARRSHHFAGARFLKRGVNNQGFVANEVETEQIVSDMILTSFHKPGNGYFDNDCYTSFVQHRGSIPLYWTQEASNLTGKPPIEINVRDPYFAPAALHFDKLFQRYGGGNIQVLNLIKTKEKKPRETKLLKEFEQCIAYLNKFLPVNMQIEYISWDMSKASKQDDHGQGVIEFLEKYALDSVTKTGIFHNGANFKTTKIQEGICRSNCIDCLDRTNAAQFVIGKRALGMQLKELSIIDDSFLEYDSDIVNILTELFHDLGDTIALQYSGSHLVNTMATYRKINQWSSHSRDMIESIKRFYSNSFMDAQRQDAINLFLGHYIWQEGSPSLWEMNTDFYLHNDYPEDRPKRSYTHWWNDYHIKNLKKLMKEEIVDKSNDVTLRSTIENVKGYPGAFDNYWNEYYVPRSLTWFQDLFAYNMNSTRRYHGNKKRGEESSIFKARKPSWLNKKLKSILKEYEYGQSTTGKANNADRDMKPTKLSLNDELLLSTSLLEKFTNSRSILSDKMGLVSNNCFPIFSEQGSFSDLDFPNTSCMEYLENDTAIHGKPCLLDDPDTVIRGNVSSRNYFNGASPDTDFYAKLESDLTTPLDNYNKYFDMSPEVNDADMKLYNDSMEKVSNSLVFL</sequence>
<evidence type="ECO:0000256" key="3">
    <source>
        <dbReference type="ARBA" id="ARBA00023136"/>
    </source>
</evidence>
<dbReference type="GO" id="GO:0046856">
    <property type="term" value="P:phosphatidylinositol dephosphorylation"/>
    <property type="evidence" value="ECO:0007669"/>
    <property type="project" value="EnsemblFungi"/>
</dbReference>
<dbReference type="GO" id="GO:0034399">
    <property type="term" value="C:nuclear periphery"/>
    <property type="evidence" value="ECO:0007669"/>
    <property type="project" value="EnsemblFungi"/>
</dbReference>
<dbReference type="RefSeq" id="XP_003955427.1">
    <property type="nucleotide sequence ID" value="XM_003955378.1"/>
</dbReference>
<dbReference type="InterPro" id="IPR043573">
    <property type="entry name" value="Fig4-like"/>
</dbReference>
<dbReference type="InterPro" id="IPR002013">
    <property type="entry name" value="SAC_dom"/>
</dbReference>
<dbReference type="GeneID" id="13886369"/>
<feature type="compositionally biased region" description="Polar residues" evidence="4">
    <location>
        <begin position="18"/>
        <end position="29"/>
    </location>
</feature>
<dbReference type="Pfam" id="PF02383">
    <property type="entry name" value="Syja_N"/>
    <property type="match status" value="1"/>
</dbReference>
<dbReference type="FunCoup" id="H2APJ2">
    <property type="interactions" value="821"/>
</dbReference>
<evidence type="ECO:0000313" key="6">
    <source>
        <dbReference type="EMBL" id="CCF56292.1"/>
    </source>
</evidence>
<keyword evidence="3" id="KW-0472">Membrane</keyword>
<feature type="compositionally biased region" description="Low complexity" evidence="4">
    <location>
        <begin position="30"/>
        <end position="40"/>
    </location>
</feature>
<comment type="subcellular location">
    <subcellularLocation>
        <location evidence="1">Endomembrane system</location>
    </subcellularLocation>
</comment>
<evidence type="ECO:0000256" key="2">
    <source>
        <dbReference type="ARBA" id="ARBA00022801"/>
    </source>
</evidence>
<name>H2APJ2_KAZAF</name>
<reference evidence="6 7" key="1">
    <citation type="journal article" date="2011" name="Proc. Natl. Acad. Sci. U.S.A.">
        <title>Evolutionary erosion of yeast sex chromosomes by mating-type switching accidents.</title>
        <authorList>
            <person name="Gordon J.L."/>
            <person name="Armisen D."/>
            <person name="Proux-Wera E."/>
            <person name="Oheigeartaigh S.S."/>
            <person name="Byrne K.P."/>
            <person name="Wolfe K.H."/>
        </authorList>
    </citation>
    <scope>NUCLEOTIDE SEQUENCE [LARGE SCALE GENOMIC DNA]</scope>
    <source>
        <strain evidence="7">ATCC 22294 / BCRC 22015 / CBS 2517 / CECT 1963 / NBRC 1671 / NRRL Y-8276</strain>
    </source>
</reference>
<feature type="domain" description="SAC" evidence="5">
    <location>
        <begin position="199"/>
        <end position="563"/>
    </location>
</feature>
<organism evidence="6 7">
    <name type="scientific">Kazachstania africana (strain ATCC 22294 / BCRC 22015 / CBS 2517 / CECT 1963 / NBRC 1671 / NRRL Y-8276)</name>
    <name type="common">Yeast</name>
    <name type="synonym">Kluyveromyces africanus</name>
    <dbReference type="NCBI Taxonomy" id="1071382"/>
    <lineage>
        <taxon>Eukaryota</taxon>
        <taxon>Fungi</taxon>
        <taxon>Dikarya</taxon>
        <taxon>Ascomycota</taxon>
        <taxon>Saccharomycotina</taxon>
        <taxon>Saccharomycetes</taxon>
        <taxon>Saccharomycetales</taxon>
        <taxon>Saccharomycetaceae</taxon>
        <taxon>Kazachstania</taxon>
    </lineage>
</organism>
<dbReference type="eggNOG" id="KOG1888">
    <property type="taxonomic scope" value="Eukaryota"/>
</dbReference>
<dbReference type="PANTHER" id="PTHR45738:SF5">
    <property type="entry name" value="POLYPHOSPHOINOSITIDE PHOSPHATASE"/>
    <property type="match status" value="1"/>
</dbReference>
<proteinExistence type="predicted"/>
<evidence type="ECO:0000256" key="1">
    <source>
        <dbReference type="ARBA" id="ARBA00004308"/>
    </source>
</evidence>
<dbReference type="PROSITE" id="PS50275">
    <property type="entry name" value="SAC"/>
    <property type="match status" value="1"/>
</dbReference>
<dbReference type="STRING" id="1071382.H2APJ2"/>
<dbReference type="EMBL" id="HE650821">
    <property type="protein sequence ID" value="CCF56292.1"/>
    <property type="molecule type" value="Genomic_DNA"/>
</dbReference>
<evidence type="ECO:0000259" key="5">
    <source>
        <dbReference type="PROSITE" id="PS50275"/>
    </source>
</evidence>
<keyword evidence="7" id="KW-1185">Reference proteome</keyword>
<dbReference type="OrthoDB" id="405996at2759"/>
<dbReference type="KEGG" id="kaf:KAFR_0A08580"/>
<gene>
    <name evidence="6" type="primary">KAFR0A08580</name>
    <name evidence="6" type="ORF">KAFR_0A08580</name>
</gene>
<dbReference type="GO" id="GO:0070772">
    <property type="term" value="C:PAS complex"/>
    <property type="evidence" value="ECO:0007669"/>
    <property type="project" value="EnsemblFungi"/>
</dbReference>
<dbReference type="Proteomes" id="UP000005220">
    <property type="component" value="Chromosome 1"/>
</dbReference>
<accession>H2APJ2</accession>
<keyword evidence="2" id="KW-0378">Hydrolase</keyword>
<feature type="region of interest" description="Disordered" evidence="4">
    <location>
        <begin position="1"/>
        <end position="40"/>
    </location>
</feature>
<protein>
    <recommendedName>
        <fullName evidence="5">SAC domain-containing protein</fullName>
    </recommendedName>
</protein>
<dbReference type="InParanoid" id="H2APJ2"/>